<evidence type="ECO:0000256" key="4">
    <source>
        <dbReference type="ARBA" id="ARBA00023136"/>
    </source>
</evidence>
<dbReference type="Proteomes" id="UP001651158">
    <property type="component" value="Unassembled WGS sequence"/>
</dbReference>
<evidence type="ECO:0000256" key="5">
    <source>
        <dbReference type="SAM" id="Phobius"/>
    </source>
</evidence>
<feature type="transmembrane region" description="Helical" evidence="5">
    <location>
        <begin position="346"/>
        <end position="366"/>
    </location>
</feature>
<gene>
    <name evidence="6" type="ORF">TcWFU_000151</name>
</gene>
<evidence type="ECO:0000313" key="7">
    <source>
        <dbReference type="Proteomes" id="UP001651158"/>
    </source>
</evidence>
<keyword evidence="7" id="KW-1185">Reference proteome</keyword>
<dbReference type="EMBL" id="JAKROA010000001">
    <property type="protein sequence ID" value="KAL5111106.1"/>
    <property type="molecule type" value="Genomic_DNA"/>
</dbReference>
<comment type="subcellular location">
    <subcellularLocation>
        <location evidence="1">Membrane</location>
        <topology evidence="1">Multi-pass membrane protein</topology>
    </subcellularLocation>
</comment>
<dbReference type="InterPro" id="IPR011701">
    <property type="entry name" value="MFS"/>
</dbReference>
<feature type="transmembrane region" description="Helical" evidence="5">
    <location>
        <begin position="466"/>
        <end position="491"/>
    </location>
</feature>
<evidence type="ECO:0000256" key="1">
    <source>
        <dbReference type="ARBA" id="ARBA00004141"/>
    </source>
</evidence>
<evidence type="ECO:0000256" key="3">
    <source>
        <dbReference type="ARBA" id="ARBA00022989"/>
    </source>
</evidence>
<protein>
    <submittedName>
        <fullName evidence="6">Solute carrier family 46 member 3</fullName>
    </submittedName>
</protein>
<feature type="transmembrane region" description="Helical" evidence="5">
    <location>
        <begin position="437"/>
        <end position="460"/>
    </location>
</feature>
<feature type="transmembrane region" description="Helical" evidence="5">
    <location>
        <begin position="403"/>
        <end position="425"/>
    </location>
</feature>
<feature type="transmembrane region" description="Helical" evidence="5">
    <location>
        <begin position="73"/>
        <end position="96"/>
    </location>
</feature>
<proteinExistence type="predicted"/>
<keyword evidence="3 5" id="KW-1133">Transmembrane helix</keyword>
<feature type="transmembrane region" description="Helical" evidence="5">
    <location>
        <begin position="108"/>
        <end position="127"/>
    </location>
</feature>
<dbReference type="Pfam" id="PF07690">
    <property type="entry name" value="MFS_1"/>
    <property type="match status" value="1"/>
</dbReference>
<dbReference type="Gene3D" id="1.20.1250.20">
    <property type="entry name" value="MFS general substrate transporter like domains"/>
    <property type="match status" value="1"/>
</dbReference>
<sequence length="500" mass="54882">MLQKVLPNLVTVIFSIYKITETLLQTSTRLQVYHLVCAHVTQTDTQDFNSACYSYAESKSTHEVLDHPIQRQAAPFIIGYRVLLNLPAMFACLVLGSWSDRNGRKGPMILPIIGACLACCLFGISLIPGYSPIPFQMAWLLVGALLYGICGKSNALGMGAHSYITDCSTEGERTTRIGRLLGTNFVGLCIGSLLVTVFYYFSSYGWVLLFVSVLNLSLLILLILLVRDSVIVSSSESALGNYGSMCMLEYSKQPKQQIEGNEGQVDEENAHKSEGEVGKKCGCCRTVSNSLKESWDYIAKVRPNRRHIYIRILLGAVLFNQVTKAGEQDSLLLFVVRQCIGWSDGIYGAYLATYYASMALNLIFIFPVIEHLFQPSDISLILFGLAMKSVRLMGTALTTNTVLIFAFAVLGSPAGYIISALRSLITKMVDSGEVGTSFAIMSVFETLANLFGSIAFTSVYAATVTVFPGIVFIIDACLHVGMLGLMIWLGWRLKSLSTFK</sequence>
<evidence type="ECO:0000313" key="6">
    <source>
        <dbReference type="EMBL" id="KAL5111106.1"/>
    </source>
</evidence>
<feature type="transmembrane region" description="Helical" evidence="5">
    <location>
        <begin position="180"/>
        <end position="201"/>
    </location>
</feature>
<organism evidence="6 7">
    <name type="scientific">Taenia crassiceps</name>
    <dbReference type="NCBI Taxonomy" id="6207"/>
    <lineage>
        <taxon>Eukaryota</taxon>
        <taxon>Metazoa</taxon>
        <taxon>Spiralia</taxon>
        <taxon>Lophotrochozoa</taxon>
        <taxon>Platyhelminthes</taxon>
        <taxon>Cestoda</taxon>
        <taxon>Eucestoda</taxon>
        <taxon>Cyclophyllidea</taxon>
        <taxon>Taeniidae</taxon>
        <taxon>Taenia</taxon>
    </lineage>
</organism>
<comment type="caution">
    <text evidence="6">The sequence shown here is derived from an EMBL/GenBank/DDBJ whole genome shotgun (WGS) entry which is preliminary data.</text>
</comment>
<feature type="transmembrane region" description="Helical" evidence="5">
    <location>
        <begin position="207"/>
        <end position="226"/>
    </location>
</feature>
<dbReference type="InterPro" id="IPR036259">
    <property type="entry name" value="MFS_trans_sf"/>
</dbReference>
<reference evidence="6 7" key="1">
    <citation type="journal article" date="2022" name="Front. Cell. Infect. Microbiol.">
        <title>The Genomes of Two Strains of Taenia crassiceps the Animal Model for the Study of Human Cysticercosis.</title>
        <authorList>
            <person name="Bobes R.J."/>
            <person name="Estrada K."/>
            <person name="Rios-Valencia D.G."/>
            <person name="Calderon-Gallegos A."/>
            <person name="de la Torre P."/>
            <person name="Carrero J.C."/>
            <person name="Sanchez-Flores A."/>
            <person name="Laclette J.P."/>
        </authorList>
    </citation>
    <scope>NUCLEOTIDE SEQUENCE [LARGE SCALE GENOMIC DNA]</scope>
    <source>
        <strain evidence="6">WFUcys</strain>
    </source>
</reference>
<keyword evidence="2 5" id="KW-0812">Transmembrane</keyword>
<evidence type="ECO:0000256" key="2">
    <source>
        <dbReference type="ARBA" id="ARBA00022692"/>
    </source>
</evidence>
<name>A0ABR4QMT8_9CEST</name>
<dbReference type="PANTHER" id="PTHR23507">
    <property type="entry name" value="ZGC:174356"/>
    <property type="match status" value="1"/>
</dbReference>
<keyword evidence="4 5" id="KW-0472">Membrane</keyword>
<dbReference type="SUPFAM" id="SSF103473">
    <property type="entry name" value="MFS general substrate transporter"/>
    <property type="match status" value="1"/>
</dbReference>
<accession>A0ABR4QMT8</accession>
<feature type="transmembrane region" description="Helical" evidence="5">
    <location>
        <begin position="133"/>
        <end position="150"/>
    </location>
</feature>
<dbReference type="PANTHER" id="PTHR23507:SF1">
    <property type="entry name" value="FI18259P1-RELATED"/>
    <property type="match status" value="1"/>
</dbReference>